<reference evidence="13 14" key="1">
    <citation type="submission" date="2020-03" db="EMBL/GenBank/DDBJ databases">
        <title>Draft Genome Sequence of 2-Methylisoborneol Producing Pseudanabaena yagii Strain GIHE-NHR1 Isolated from North Han River in South Korea.</title>
        <authorList>
            <person name="Jeong J."/>
        </authorList>
    </citation>
    <scope>NUCLEOTIDE SEQUENCE [LARGE SCALE GENOMIC DNA]</scope>
    <source>
        <strain evidence="13 14">GIHE-NHR1</strain>
    </source>
</reference>
<evidence type="ECO:0000256" key="9">
    <source>
        <dbReference type="PROSITE-ProRule" id="PRU10141"/>
    </source>
</evidence>
<keyword evidence="2 13" id="KW-0723">Serine/threonine-protein kinase</keyword>
<sequence>MQPPFPQGFVLKGRYAIRSTIGQGGMGRTYLAQDLERFNETCVLKEFIPPQDSLEVSEKAKELFRREASVLYQIRHPQVPEFRATFESEGRLLLVQDYVEGKNYRNLLLDRLKSGQAFSENEIFALMQQLLPVLSYLHSHNIIHRDISPENLMLRSQDNLPVLIDFGVVQETNAKLNSQMGIPSSTVAGKAGYAPPEQLQSGNAYANSDLYALAVTSIVLMTGREPSELFDSINLAWNWQQYTNVNPAFARVINQMLSYKPTNRYRSADEVMQALQIAQASFSGAKTYVVGRPVPSNVAATIPQRTVVAGANNRNPANYGSNAPNRTNESNNSSGINWFIGILIILVAGIGSWAVTSFFFSRNRLTNNPTETAITSQNANSNSATVTNVVLNLKQTSEGISQDSTSNRITSGKIVKVRFEAKKEDNLSVSLTNGENLQMTIQDEDQNPLDNNAKDNTTGYWKGRLRKSGAYYIEIKTTSPNETGYKLDVQLETPAPKPQPTTPSQTSTPTPTVKPTTTATPTESPTTSPSTSPRATESPRSTASPSPSNEPTRSPSPPIPIEPAPEPFKPTATPKNPNTF</sequence>
<keyword evidence="6 9" id="KW-0067">ATP-binding</keyword>
<evidence type="ECO:0000256" key="7">
    <source>
        <dbReference type="ARBA" id="ARBA00047899"/>
    </source>
</evidence>
<feature type="region of interest" description="Disordered" evidence="10">
    <location>
        <begin position="441"/>
        <end position="461"/>
    </location>
</feature>
<dbReference type="PANTHER" id="PTHR24363">
    <property type="entry name" value="SERINE/THREONINE PROTEIN KINASE"/>
    <property type="match status" value="1"/>
</dbReference>
<dbReference type="PROSITE" id="PS00107">
    <property type="entry name" value="PROTEIN_KINASE_ATP"/>
    <property type="match status" value="1"/>
</dbReference>
<evidence type="ECO:0000259" key="12">
    <source>
        <dbReference type="PROSITE" id="PS50011"/>
    </source>
</evidence>
<evidence type="ECO:0000256" key="2">
    <source>
        <dbReference type="ARBA" id="ARBA00022527"/>
    </source>
</evidence>
<evidence type="ECO:0000256" key="6">
    <source>
        <dbReference type="ARBA" id="ARBA00022840"/>
    </source>
</evidence>
<feature type="binding site" evidence="9">
    <location>
        <position position="45"/>
    </location>
    <ligand>
        <name>ATP</name>
        <dbReference type="ChEBI" id="CHEBI:30616"/>
    </ligand>
</feature>
<dbReference type="EMBL" id="JAAVJL010000003">
    <property type="protein sequence ID" value="NMF60476.1"/>
    <property type="molecule type" value="Genomic_DNA"/>
</dbReference>
<feature type="compositionally biased region" description="Polar residues" evidence="10">
    <location>
        <begin position="543"/>
        <end position="553"/>
    </location>
</feature>
<keyword evidence="11" id="KW-0472">Membrane</keyword>
<keyword evidence="4 9" id="KW-0547">Nucleotide-binding</keyword>
<organism evidence="13 14">
    <name type="scientific">Pseudanabaena yagii GIHE-NHR1</name>
    <dbReference type="NCBI Taxonomy" id="2722753"/>
    <lineage>
        <taxon>Bacteria</taxon>
        <taxon>Bacillati</taxon>
        <taxon>Cyanobacteriota</taxon>
        <taxon>Cyanophyceae</taxon>
        <taxon>Pseudanabaenales</taxon>
        <taxon>Pseudanabaenaceae</taxon>
        <taxon>Pseudanabaena</taxon>
        <taxon>Pseudanabaena yagii</taxon>
    </lineage>
</organism>
<evidence type="ECO:0000313" key="13">
    <source>
        <dbReference type="EMBL" id="NMF60476.1"/>
    </source>
</evidence>
<evidence type="ECO:0000256" key="3">
    <source>
        <dbReference type="ARBA" id="ARBA00022679"/>
    </source>
</evidence>
<evidence type="ECO:0000256" key="5">
    <source>
        <dbReference type="ARBA" id="ARBA00022777"/>
    </source>
</evidence>
<keyword evidence="11" id="KW-1133">Transmembrane helix</keyword>
<dbReference type="SUPFAM" id="SSF56112">
    <property type="entry name" value="Protein kinase-like (PK-like)"/>
    <property type="match status" value="1"/>
</dbReference>
<dbReference type="InterPro" id="IPR008266">
    <property type="entry name" value="Tyr_kinase_AS"/>
</dbReference>
<evidence type="ECO:0000256" key="4">
    <source>
        <dbReference type="ARBA" id="ARBA00022741"/>
    </source>
</evidence>
<dbReference type="Gene3D" id="3.30.200.20">
    <property type="entry name" value="Phosphorylase Kinase, domain 1"/>
    <property type="match status" value="1"/>
</dbReference>
<feature type="region of interest" description="Disordered" evidence="10">
    <location>
        <begin position="492"/>
        <end position="580"/>
    </location>
</feature>
<keyword evidence="14" id="KW-1185">Reference proteome</keyword>
<dbReference type="Gene3D" id="2.60.120.380">
    <property type="match status" value="1"/>
</dbReference>
<dbReference type="PROSITE" id="PS00109">
    <property type="entry name" value="PROTEIN_KINASE_TYR"/>
    <property type="match status" value="1"/>
</dbReference>
<feature type="compositionally biased region" description="Pro residues" evidence="10">
    <location>
        <begin position="554"/>
        <end position="568"/>
    </location>
</feature>
<comment type="catalytic activity">
    <reaction evidence="7">
        <text>L-threonyl-[protein] + ATP = O-phospho-L-threonyl-[protein] + ADP + H(+)</text>
        <dbReference type="Rhea" id="RHEA:46608"/>
        <dbReference type="Rhea" id="RHEA-COMP:11060"/>
        <dbReference type="Rhea" id="RHEA-COMP:11605"/>
        <dbReference type="ChEBI" id="CHEBI:15378"/>
        <dbReference type="ChEBI" id="CHEBI:30013"/>
        <dbReference type="ChEBI" id="CHEBI:30616"/>
        <dbReference type="ChEBI" id="CHEBI:61977"/>
        <dbReference type="ChEBI" id="CHEBI:456216"/>
        <dbReference type="EC" id="2.7.11.1"/>
    </reaction>
</comment>
<dbReference type="GO" id="GO:0004674">
    <property type="term" value="F:protein serine/threonine kinase activity"/>
    <property type="evidence" value="ECO:0007669"/>
    <property type="project" value="UniProtKB-KW"/>
</dbReference>
<feature type="compositionally biased region" description="Low complexity" evidence="10">
    <location>
        <begin position="502"/>
        <end position="542"/>
    </location>
</feature>
<dbReference type="PROSITE" id="PS50011">
    <property type="entry name" value="PROTEIN_KINASE_DOM"/>
    <property type="match status" value="1"/>
</dbReference>
<dbReference type="Pfam" id="PF00069">
    <property type="entry name" value="Pkinase"/>
    <property type="match status" value="1"/>
</dbReference>
<proteinExistence type="predicted"/>
<dbReference type="InterPro" id="IPR000719">
    <property type="entry name" value="Prot_kinase_dom"/>
</dbReference>
<accession>A0ABX1LZU9</accession>
<protein>
    <recommendedName>
        <fullName evidence="1">non-specific serine/threonine protein kinase</fullName>
        <ecNumber evidence="1">2.7.11.1</ecNumber>
    </recommendedName>
</protein>
<name>A0ABX1LZU9_9CYAN</name>
<comment type="catalytic activity">
    <reaction evidence="8">
        <text>L-seryl-[protein] + ATP = O-phospho-L-seryl-[protein] + ADP + H(+)</text>
        <dbReference type="Rhea" id="RHEA:17989"/>
        <dbReference type="Rhea" id="RHEA-COMP:9863"/>
        <dbReference type="Rhea" id="RHEA-COMP:11604"/>
        <dbReference type="ChEBI" id="CHEBI:15378"/>
        <dbReference type="ChEBI" id="CHEBI:29999"/>
        <dbReference type="ChEBI" id="CHEBI:30616"/>
        <dbReference type="ChEBI" id="CHEBI:83421"/>
        <dbReference type="ChEBI" id="CHEBI:456216"/>
        <dbReference type="EC" id="2.7.11.1"/>
    </reaction>
</comment>
<evidence type="ECO:0000313" key="14">
    <source>
        <dbReference type="Proteomes" id="UP000738376"/>
    </source>
</evidence>
<feature type="transmembrane region" description="Helical" evidence="11">
    <location>
        <begin position="338"/>
        <end position="360"/>
    </location>
</feature>
<dbReference type="CDD" id="cd14014">
    <property type="entry name" value="STKc_PknB_like"/>
    <property type="match status" value="1"/>
</dbReference>
<keyword evidence="3" id="KW-0808">Transferase</keyword>
<dbReference type="InterPro" id="IPR017441">
    <property type="entry name" value="Protein_kinase_ATP_BS"/>
</dbReference>
<dbReference type="RefSeq" id="WP_169365426.1">
    <property type="nucleotide sequence ID" value="NZ_JAAVJL010000003.1"/>
</dbReference>
<feature type="domain" description="Protein kinase" evidence="12">
    <location>
        <begin position="15"/>
        <end position="282"/>
    </location>
</feature>
<dbReference type="PANTHER" id="PTHR24363:SF0">
    <property type="entry name" value="SERINE_THREONINE KINASE LIKE DOMAIN CONTAINING 1"/>
    <property type="match status" value="1"/>
</dbReference>
<keyword evidence="5 13" id="KW-0418">Kinase</keyword>
<evidence type="ECO:0000256" key="1">
    <source>
        <dbReference type="ARBA" id="ARBA00012513"/>
    </source>
</evidence>
<evidence type="ECO:0000256" key="8">
    <source>
        <dbReference type="ARBA" id="ARBA00048679"/>
    </source>
</evidence>
<gene>
    <name evidence="13" type="ORF">HC246_21205</name>
</gene>
<dbReference type="InterPro" id="IPR011009">
    <property type="entry name" value="Kinase-like_dom_sf"/>
</dbReference>
<dbReference type="EC" id="2.7.11.1" evidence="1"/>
<dbReference type="Proteomes" id="UP000738376">
    <property type="component" value="Unassembled WGS sequence"/>
</dbReference>
<dbReference type="Gene3D" id="1.10.510.10">
    <property type="entry name" value="Transferase(Phosphotransferase) domain 1"/>
    <property type="match status" value="1"/>
</dbReference>
<keyword evidence="11" id="KW-0812">Transmembrane</keyword>
<evidence type="ECO:0000256" key="10">
    <source>
        <dbReference type="SAM" id="MobiDB-lite"/>
    </source>
</evidence>
<comment type="caution">
    <text evidence="13">The sequence shown here is derived from an EMBL/GenBank/DDBJ whole genome shotgun (WGS) entry which is preliminary data.</text>
</comment>
<feature type="compositionally biased region" description="Polar residues" evidence="10">
    <location>
        <begin position="448"/>
        <end position="459"/>
    </location>
</feature>
<evidence type="ECO:0000256" key="11">
    <source>
        <dbReference type="SAM" id="Phobius"/>
    </source>
</evidence>